<organism evidence="2 3">
    <name type="scientific">Gloeomargarita lithophora Alchichica-D10</name>
    <dbReference type="NCBI Taxonomy" id="1188229"/>
    <lineage>
        <taxon>Bacteria</taxon>
        <taxon>Bacillati</taxon>
        <taxon>Cyanobacteriota</taxon>
        <taxon>Cyanophyceae</taxon>
        <taxon>Gloeomargaritales</taxon>
        <taxon>Gloeomargaritaceae</taxon>
        <taxon>Gloeomargarita</taxon>
    </lineage>
</organism>
<keyword evidence="3" id="KW-1185">Reference proteome</keyword>
<dbReference type="GO" id="GO:0050660">
    <property type="term" value="F:flavin adenine dinucleotide binding"/>
    <property type="evidence" value="ECO:0007669"/>
    <property type="project" value="TreeGrafter"/>
</dbReference>
<name>A0A1J0AD99_9CYAN</name>
<dbReference type="SUPFAM" id="SSF51905">
    <property type="entry name" value="FAD/NAD(P)-binding domain"/>
    <property type="match status" value="1"/>
</dbReference>
<evidence type="ECO:0000313" key="3">
    <source>
        <dbReference type="Proteomes" id="UP000180235"/>
    </source>
</evidence>
<evidence type="ECO:0000259" key="1">
    <source>
        <dbReference type="Pfam" id="PF07992"/>
    </source>
</evidence>
<dbReference type="Pfam" id="PF07992">
    <property type="entry name" value="Pyr_redox_2"/>
    <property type="match status" value="1"/>
</dbReference>
<dbReference type="KEGG" id="glt:GlitD10_1590"/>
<feature type="domain" description="FAD/NAD(P)-binding" evidence="1">
    <location>
        <begin position="5"/>
        <end position="303"/>
    </location>
</feature>
<sequence>MAVAYNVIILGGHLEARWAALWATQQGARVALVVNENGNGTADWGMVAVALWARVAEMALQAQQSAWLFMGESGLNPVWERAASWVEQMIFAYQAQYSDSFLLQSGVDVIPGPGAFVTQPNLAVQTPERTLRACGYVVAGTGVPVLPEVLHLRDVNFLSVAQISTLSQHPRRVAILGNTPAAVVLAQAWARLGVPVFLPVAEHRLLPGEEGLLARRLERILSSEGVQIATETALKAVELRSTGIHLDCQTGTHEVDTLLVATPNHLPPETLGTLELRRQGHYLRVNRYLQTSHPRIYAVGDAVGHYPVPAVLGYELQIAVHNILYRRRKPVYRDLSWVIPTAPVLLRQGWTEAQARQHQPGLQVQTQPLSKRIGNRRGRTLGWHSLAPQAIYRHYSQVSGAALSWDSWRWVLEETVLPPIPKTGFWRELRLTWQRDGTD</sequence>
<dbReference type="InterPro" id="IPR023753">
    <property type="entry name" value="FAD/NAD-binding_dom"/>
</dbReference>
<protein>
    <submittedName>
        <fullName evidence="2">Mercuric reductase</fullName>
    </submittedName>
</protein>
<proteinExistence type="predicted"/>
<dbReference type="OrthoDB" id="9807946at2"/>
<dbReference type="PANTHER" id="PTHR43014">
    <property type="entry name" value="MERCURIC REDUCTASE"/>
    <property type="match status" value="1"/>
</dbReference>
<dbReference type="PRINTS" id="PR00411">
    <property type="entry name" value="PNDRDTASEI"/>
</dbReference>
<dbReference type="PRINTS" id="PR00368">
    <property type="entry name" value="FADPNR"/>
</dbReference>
<dbReference type="InterPro" id="IPR036188">
    <property type="entry name" value="FAD/NAD-bd_sf"/>
</dbReference>
<dbReference type="GO" id="GO:0003955">
    <property type="term" value="F:NAD(P)H dehydrogenase (quinone) activity"/>
    <property type="evidence" value="ECO:0007669"/>
    <property type="project" value="TreeGrafter"/>
</dbReference>
<dbReference type="STRING" id="1188229.GlitD10_1590"/>
<gene>
    <name evidence="2" type="ORF">GlitD10_1590</name>
</gene>
<evidence type="ECO:0000313" key="2">
    <source>
        <dbReference type="EMBL" id="APB33914.1"/>
    </source>
</evidence>
<dbReference type="AlphaFoldDB" id="A0A1J0AD99"/>
<dbReference type="Proteomes" id="UP000180235">
    <property type="component" value="Chromosome"/>
</dbReference>
<dbReference type="EMBL" id="CP017675">
    <property type="protein sequence ID" value="APB33914.1"/>
    <property type="molecule type" value="Genomic_DNA"/>
</dbReference>
<dbReference type="Gene3D" id="3.50.50.60">
    <property type="entry name" value="FAD/NAD(P)-binding domain"/>
    <property type="match status" value="1"/>
</dbReference>
<dbReference type="RefSeq" id="WP_071454432.1">
    <property type="nucleotide sequence ID" value="NZ_CP017675.1"/>
</dbReference>
<reference evidence="2 3" key="1">
    <citation type="submission" date="2016-10" db="EMBL/GenBank/DDBJ databases">
        <title>Description of Gloeomargarita lithophora gen. nov., sp. nov., a thylakoid-bearing basal-branching cyanobacterium with intracellular carbonates, and proposal for Gloeomargaritales ord. nov.</title>
        <authorList>
            <person name="Moreira D."/>
            <person name="Tavera R."/>
            <person name="Benzerara K."/>
            <person name="Skouri-Panet F."/>
            <person name="Couradeau E."/>
            <person name="Gerard E."/>
            <person name="Loussert C."/>
            <person name="Novelo E."/>
            <person name="Zivanovic Y."/>
            <person name="Lopez-Garcia P."/>
        </authorList>
    </citation>
    <scope>NUCLEOTIDE SEQUENCE [LARGE SCALE GENOMIC DNA]</scope>
    <source>
        <strain evidence="2 3">D10</strain>
    </source>
</reference>
<dbReference type="PANTHER" id="PTHR43014:SF2">
    <property type="entry name" value="MERCURIC REDUCTASE"/>
    <property type="match status" value="1"/>
</dbReference>
<accession>A0A1J0AD99</accession>